<dbReference type="InterPro" id="IPR032710">
    <property type="entry name" value="NTF2-like_dom_sf"/>
</dbReference>
<name>A0A6I0EWE2_9FIRM</name>
<evidence type="ECO:0008006" key="3">
    <source>
        <dbReference type="Google" id="ProtNLM"/>
    </source>
</evidence>
<evidence type="ECO:0000313" key="2">
    <source>
        <dbReference type="Proteomes" id="UP000432715"/>
    </source>
</evidence>
<accession>A0A6I0EWE2</accession>
<gene>
    <name evidence="1" type="ORF">F8154_14665</name>
</gene>
<comment type="caution">
    <text evidence="1">The sequence shown here is derived from an EMBL/GenBank/DDBJ whole genome shotgun (WGS) entry which is preliminary data.</text>
</comment>
<dbReference type="RefSeq" id="WP_151862358.1">
    <property type="nucleotide sequence ID" value="NZ_WBZC01000085.1"/>
</dbReference>
<reference evidence="1 2" key="1">
    <citation type="submission" date="2019-10" db="EMBL/GenBank/DDBJ databases">
        <title>Alkaliphilus serpentinus sp. nov. and Alkaliphilus pronyensis sp. nov., two novel anaerobic alkaliphilic species isolated from the serpentinized-hosted hydrothermal field of the Prony Bay (New Caledonia).</title>
        <authorList>
            <person name="Postec A."/>
        </authorList>
    </citation>
    <scope>NUCLEOTIDE SEQUENCE [LARGE SCALE GENOMIC DNA]</scope>
    <source>
        <strain evidence="1 2">LacV</strain>
    </source>
</reference>
<dbReference type="OrthoDB" id="129755at2"/>
<proteinExistence type="predicted"/>
<dbReference type="AlphaFoldDB" id="A0A6I0EWE2"/>
<dbReference type="SUPFAM" id="SSF54427">
    <property type="entry name" value="NTF2-like"/>
    <property type="match status" value="1"/>
</dbReference>
<dbReference type="EMBL" id="WBZC01000085">
    <property type="protein sequence ID" value="KAB3529503.1"/>
    <property type="molecule type" value="Genomic_DNA"/>
</dbReference>
<dbReference type="Gene3D" id="3.10.450.50">
    <property type="match status" value="1"/>
</dbReference>
<evidence type="ECO:0000313" key="1">
    <source>
        <dbReference type="EMBL" id="KAB3529503.1"/>
    </source>
</evidence>
<keyword evidence="2" id="KW-1185">Reference proteome</keyword>
<protein>
    <recommendedName>
        <fullName evidence="3">Nuclear transport factor 2 family protein</fullName>
    </recommendedName>
</protein>
<sequence length="122" mass="14812">MDFRNTLELHLDSMKNKNLNKFISTVRLEDIILIMPNGTLIREKDKFLELHRSWFEDNDWSLNYEIINIEEASEMAYALININYNDCDEKGNIIKMNYFLNLIFRKYEGMWLLIYDQNTIYK</sequence>
<organism evidence="1 2">
    <name type="scientific">Alkaliphilus pronyensis</name>
    <dbReference type="NCBI Taxonomy" id="1482732"/>
    <lineage>
        <taxon>Bacteria</taxon>
        <taxon>Bacillati</taxon>
        <taxon>Bacillota</taxon>
        <taxon>Clostridia</taxon>
        <taxon>Peptostreptococcales</taxon>
        <taxon>Natronincolaceae</taxon>
        <taxon>Alkaliphilus</taxon>
    </lineage>
</organism>
<dbReference type="Proteomes" id="UP000432715">
    <property type="component" value="Unassembled WGS sequence"/>
</dbReference>